<dbReference type="SUPFAM" id="SSF143100">
    <property type="entry name" value="TTHA1013/TTHA0281-like"/>
    <property type="match status" value="1"/>
</dbReference>
<name>A0ABR8IVU5_APHFL</name>
<evidence type="ECO:0000313" key="2">
    <source>
        <dbReference type="EMBL" id="MBD2686819.1"/>
    </source>
</evidence>
<dbReference type="Proteomes" id="UP000660270">
    <property type="component" value="Unassembled WGS sequence"/>
</dbReference>
<dbReference type="PANTHER" id="PTHR34504:SF2">
    <property type="entry name" value="UPF0150 PROTEIN SSL0259"/>
    <property type="match status" value="1"/>
</dbReference>
<keyword evidence="3" id="KW-1185">Reference proteome</keyword>
<proteinExistence type="predicted"/>
<dbReference type="Gene3D" id="3.30.160.250">
    <property type="match status" value="1"/>
</dbReference>
<evidence type="ECO:0000259" key="1">
    <source>
        <dbReference type="Pfam" id="PF15919"/>
    </source>
</evidence>
<evidence type="ECO:0000313" key="3">
    <source>
        <dbReference type="Proteomes" id="UP000660270"/>
    </source>
</evidence>
<sequence>MSYYYTIIIQWSQEDKCFVVSLPEWGEFCHTHGDTYQEALDNAQEVLEMLIESCLQDGETLPEPKTLGKSLSAA</sequence>
<dbReference type="InterPro" id="IPR031807">
    <property type="entry name" value="HicB-like"/>
</dbReference>
<dbReference type="GeneID" id="78219820"/>
<dbReference type="PANTHER" id="PTHR34504">
    <property type="entry name" value="ANTITOXIN HICB"/>
    <property type="match status" value="1"/>
</dbReference>
<dbReference type="InterPro" id="IPR035069">
    <property type="entry name" value="TTHA1013/TTHA0281-like"/>
</dbReference>
<dbReference type="EMBL" id="JACJTM010000044">
    <property type="protein sequence ID" value="MBD2686819.1"/>
    <property type="molecule type" value="Genomic_DNA"/>
</dbReference>
<feature type="domain" description="HicB-like antitoxin of toxin-antitoxin system" evidence="1">
    <location>
        <begin position="5"/>
        <end position="70"/>
    </location>
</feature>
<protein>
    <submittedName>
        <fullName evidence="2">Type II toxin-antitoxin system HicB family antitoxin</fullName>
    </submittedName>
</protein>
<dbReference type="RefSeq" id="WP_190387824.1">
    <property type="nucleotide sequence ID" value="NZ_JACJTM010000044.1"/>
</dbReference>
<dbReference type="InterPro" id="IPR051404">
    <property type="entry name" value="TA_system_antitoxin"/>
</dbReference>
<organism evidence="2 3">
    <name type="scientific">Aphanizomenon flos-aquae FACHB-1249</name>
    <dbReference type="NCBI Taxonomy" id="2692889"/>
    <lineage>
        <taxon>Bacteria</taxon>
        <taxon>Bacillati</taxon>
        <taxon>Cyanobacteriota</taxon>
        <taxon>Cyanophyceae</taxon>
        <taxon>Nostocales</taxon>
        <taxon>Aphanizomenonaceae</taxon>
        <taxon>Aphanizomenon</taxon>
    </lineage>
</organism>
<reference evidence="2 3" key="1">
    <citation type="journal article" date="2020" name="ISME J.">
        <title>Comparative genomics reveals insights into cyanobacterial evolution and habitat adaptation.</title>
        <authorList>
            <person name="Chen M.Y."/>
            <person name="Teng W.K."/>
            <person name="Zhao L."/>
            <person name="Hu C.X."/>
            <person name="Zhou Y.K."/>
            <person name="Han B.P."/>
            <person name="Song L.R."/>
            <person name="Shu W.S."/>
        </authorList>
    </citation>
    <scope>NUCLEOTIDE SEQUENCE [LARGE SCALE GENOMIC DNA]</scope>
    <source>
        <strain evidence="2 3">FACHB-1249</strain>
    </source>
</reference>
<accession>A0ABR8IVU5</accession>
<gene>
    <name evidence="2" type="ORF">H6G43_16700</name>
</gene>
<dbReference type="Pfam" id="PF15919">
    <property type="entry name" value="HicB_lk_antitox"/>
    <property type="match status" value="1"/>
</dbReference>
<comment type="caution">
    <text evidence="2">The sequence shown here is derived from an EMBL/GenBank/DDBJ whole genome shotgun (WGS) entry which is preliminary data.</text>
</comment>